<feature type="region of interest" description="Disordered" evidence="1">
    <location>
        <begin position="27"/>
        <end position="48"/>
    </location>
</feature>
<comment type="caution">
    <text evidence="2">The sequence shown here is derived from an EMBL/GenBank/DDBJ whole genome shotgun (WGS) entry which is preliminary data.</text>
</comment>
<dbReference type="AlphaFoldDB" id="A0A7X1B1Y7"/>
<gene>
    <name evidence="2" type="ORF">H5P30_20270</name>
</gene>
<organism evidence="2 3">
    <name type="scientific">Puniceicoccus vermicola</name>
    <dbReference type="NCBI Taxonomy" id="388746"/>
    <lineage>
        <taxon>Bacteria</taxon>
        <taxon>Pseudomonadati</taxon>
        <taxon>Verrucomicrobiota</taxon>
        <taxon>Opitutia</taxon>
        <taxon>Puniceicoccales</taxon>
        <taxon>Puniceicoccaceae</taxon>
        <taxon>Puniceicoccus</taxon>
    </lineage>
</organism>
<name>A0A7X1B1Y7_9BACT</name>
<protein>
    <submittedName>
        <fullName evidence="2">Uncharacterized protein</fullName>
    </submittedName>
</protein>
<evidence type="ECO:0000313" key="2">
    <source>
        <dbReference type="EMBL" id="MBC2604126.1"/>
    </source>
</evidence>
<accession>A0A7X1B1Y7</accession>
<evidence type="ECO:0000313" key="3">
    <source>
        <dbReference type="Proteomes" id="UP000525652"/>
    </source>
</evidence>
<dbReference type="Proteomes" id="UP000525652">
    <property type="component" value="Unassembled WGS sequence"/>
</dbReference>
<evidence type="ECO:0000256" key="1">
    <source>
        <dbReference type="SAM" id="MobiDB-lite"/>
    </source>
</evidence>
<dbReference type="RefSeq" id="WP_185694743.1">
    <property type="nucleotide sequence ID" value="NZ_JACHVA010000138.1"/>
</dbReference>
<keyword evidence="3" id="KW-1185">Reference proteome</keyword>
<proteinExistence type="predicted"/>
<dbReference type="EMBL" id="JACHVA010000138">
    <property type="protein sequence ID" value="MBC2604126.1"/>
    <property type="molecule type" value="Genomic_DNA"/>
</dbReference>
<reference evidence="2 3" key="1">
    <citation type="submission" date="2020-07" db="EMBL/GenBank/DDBJ databases">
        <authorList>
            <person name="Feng X."/>
        </authorList>
    </citation>
    <scope>NUCLEOTIDE SEQUENCE [LARGE SCALE GENOMIC DNA]</scope>
    <source>
        <strain evidence="2 3">JCM14086</strain>
    </source>
</reference>
<sequence length="68" mass="7279">MGAAEAAALLQYHRLLACAANIAPTLNQSENGRTTLRKPTRLGGRSGGESTLWAQLKLRPYSSPLIES</sequence>